<keyword evidence="2" id="KW-1185">Reference proteome</keyword>
<organism evidence="1 2">
    <name type="scientific">Actinomadura sediminis</name>
    <dbReference type="NCBI Taxonomy" id="1038904"/>
    <lineage>
        <taxon>Bacteria</taxon>
        <taxon>Bacillati</taxon>
        <taxon>Actinomycetota</taxon>
        <taxon>Actinomycetes</taxon>
        <taxon>Streptosporangiales</taxon>
        <taxon>Thermomonosporaceae</taxon>
        <taxon>Actinomadura</taxon>
    </lineage>
</organism>
<name>A0ABW3ELZ0_9ACTN</name>
<gene>
    <name evidence="1" type="ORF">ACFQ11_07810</name>
</gene>
<dbReference type="EMBL" id="JBHTJA010000009">
    <property type="protein sequence ID" value="MFD0900292.1"/>
    <property type="molecule type" value="Genomic_DNA"/>
</dbReference>
<dbReference type="Proteomes" id="UP001596972">
    <property type="component" value="Unassembled WGS sequence"/>
</dbReference>
<dbReference type="RefSeq" id="WP_378297250.1">
    <property type="nucleotide sequence ID" value="NZ_JBHTJA010000009.1"/>
</dbReference>
<proteinExistence type="predicted"/>
<sequence>MSEDPYAELYAAFAGVPRPVAVEGCPCCTGPDEGRRLLARPPRSLGPDELSRFAAKALTTWGGPEDVRYFAPRLLELAAEDAFTWPDPEVVFGKLARAGWRGWPEADAVARFLAGFWTRTLARFPSRPGAGTALCALAAVGVDLAPLLGEWAESAARADGAAVRHLHGFARDDLVRRRGGHRLGNAYWEDDRAVVAWLTGGPARAAVEAAFEVAFERTDDAGLPELLAETHGLLTLEHSV</sequence>
<evidence type="ECO:0000313" key="2">
    <source>
        <dbReference type="Proteomes" id="UP001596972"/>
    </source>
</evidence>
<accession>A0ABW3ELZ0</accession>
<protein>
    <submittedName>
        <fullName evidence="1">Uncharacterized protein</fullName>
    </submittedName>
</protein>
<comment type="caution">
    <text evidence="1">The sequence shown here is derived from an EMBL/GenBank/DDBJ whole genome shotgun (WGS) entry which is preliminary data.</text>
</comment>
<evidence type="ECO:0000313" key="1">
    <source>
        <dbReference type="EMBL" id="MFD0900292.1"/>
    </source>
</evidence>
<reference evidence="2" key="1">
    <citation type="journal article" date="2019" name="Int. J. Syst. Evol. Microbiol.">
        <title>The Global Catalogue of Microorganisms (GCM) 10K type strain sequencing project: providing services to taxonomists for standard genome sequencing and annotation.</title>
        <authorList>
            <consortium name="The Broad Institute Genomics Platform"/>
            <consortium name="The Broad Institute Genome Sequencing Center for Infectious Disease"/>
            <person name="Wu L."/>
            <person name="Ma J."/>
        </authorList>
    </citation>
    <scope>NUCLEOTIDE SEQUENCE [LARGE SCALE GENOMIC DNA]</scope>
    <source>
        <strain evidence="2">JCM 31202</strain>
    </source>
</reference>